<dbReference type="InterPro" id="IPR036640">
    <property type="entry name" value="ABC1_TM_sf"/>
</dbReference>
<feature type="transmembrane region" description="Helical" evidence="9">
    <location>
        <begin position="598"/>
        <end position="622"/>
    </location>
</feature>
<feature type="transmembrane region" description="Helical" evidence="9">
    <location>
        <begin position="372"/>
        <end position="392"/>
    </location>
</feature>
<evidence type="ECO:0000256" key="2">
    <source>
        <dbReference type="ARBA" id="ARBA00022448"/>
    </source>
</evidence>
<evidence type="ECO:0000256" key="1">
    <source>
        <dbReference type="ARBA" id="ARBA00004651"/>
    </source>
</evidence>
<keyword evidence="4 9" id="KW-0812">Transmembrane</keyword>
<dbReference type="GO" id="GO:0005886">
    <property type="term" value="C:plasma membrane"/>
    <property type="evidence" value="ECO:0007669"/>
    <property type="project" value="UniProtKB-SubCell"/>
</dbReference>
<evidence type="ECO:0000256" key="8">
    <source>
        <dbReference type="ARBA" id="ARBA00023136"/>
    </source>
</evidence>
<dbReference type="InterPro" id="IPR039421">
    <property type="entry name" value="Type_1_exporter"/>
</dbReference>
<dbReference type="InterPro" id="IPR027417">
    <property type="entry name" value="P-loop_NTPase"/>
</dbReference>
<evidence type="ECO:0000256" key="7">
    <source>
        <dbReference type="ARBA" id="ARBA00022989"/>
    </source>
</evidence>
<dbReference type="EMBL" id="PKTG01000058">
    <property type="protein sequence ID" value="PLX18597.1"/>
    <property type="molecule type" value="Genomic_DNA"/>
</dbReference>
<reference evidence="12 13" key="1">
    <citation type="submission" date="2017-11" db="EMBL/GenBank/DDBJ databases">
        <title>Genome-resolved metagenomics identifies genetic mobility, metabolic interactions, and unexpected diversity in perchlorate-reducing communities.</title>
        <authorList>
            <person name="Barnum T.P."/>
            <person name="Figueroa I.A."/>
            <person name="Carlstrom C.I."/>
            <person name="Lucas L.N."/>
            <person name="Engelbrektson A.L."/>
            <person name="Coates J.D."/>
        </authorList>
    </citation>
    <scope>NUCLEOTIDE SEQUENCE [LARGE SCALE GENOMIC DNA]</scope>
    <source>
        <strain evidence="12">BM706</strain>
    </source>
</reference>
<feature type="domain" description="ABC transmembrane type-1" evidence="11">
    <location>
        <begin position="338"/>
        <end position="623"/>
    </location>
</feature>
<evidence type="ECO:0000313" key="13">
    <source>
        <dbReference type="Proteomes" id="UP000234857"/>
    </source>
</evidence>
<keyword evidence="2" id="KW-0813">Transport</keyword>
<name>A0A2N5ZIS9_MUIH1</name>
<accession>A0A2N5ZIS9</accession>
<keyword evidence="5" id="KW-0547">Nucleotide-binding</keyword>
<feature type="transmembrane region" description="Helical" evidence="9">
    <location>
        <begin position="474"/>
        <end position="494"/>
    </location>
</feature>
<dbReference type="PROSITE" id="PS50929">
    <property type="entry name" value="ABC_TM1F"/>
    <property type="match status" value="1"/>
</dbReference>
<dbReference type="PROSITE" id="PS00211">
    <property type="entry name" value="ABC_TRANSPORTER_1"/>
    <property type="match status" value="1"/>
</dbReference>
<dbReference type="NCBIfam" id="TIGR03797">
    <property type="entry name" value="NHLM_micro_ABC2"/>
    <property type="match status" value="1"/>
</dbReference>
<dbReference type="Gene3D" id="3.40.50.300">
    <property type="entry name" value="P-loop containing nucleotide triphosphate hydrolases"/>
    <property type="match status" value="1"/>
</dbReference>
<sequence length="890" mass="99892">MIKEFFEKNARNIKVDGNTPVILDNPEYIYYVKSGAADIFCILDNDSLFNLRRHFITRIEENNCFFGFSREKEASFIFTGLQNTEVLYISYTDLLSDENKNSFLTTYTDFIKHINDVIREEDITNYTIDEKSNREEISRILSDNLRAIQLRITQRLNSDLEKEKSYFNKKRLIDEKFRHNGLLKLESILNKTKGNYAGESINPGLYVIQVLLKSMQSKEAVSENIIKGNDSFSELLNKSGIAVREIILRPNWYKKDNGTLILLMKDTDIPVAAIQESPGEYVGYCHGKNKFKITSETEEDFQDKGYMVYNSLENKKITPKDLFMFSLSSTWRSDRQTVILMGLLAGLTGLIAPTVTGQLIDKIIPLSDFSLLVTAGLLLISSATASFIFNIVRAFAYLRIEQKIDVSVQSAVWIKILDLPASFFKKYTAGDLASRAMGINMIRQILSGATVNSLIAALFSTVNIFLMFYYNKKLALLGSILILAAGLFSSYFSFKNMKLRKKVINIEGSLSSIVFQMLKGIAKIRTSGAEDQAFFKWSEIFSFKKQLHYIQRKYSNVTIVFNSFFPIIASVIIFAFFILKGARDENTHLLKMSTGHFLAFNAAFTILLSAVLTLSEAIINILDVVPYFNRARPILETETEKSQTGASCGKLDGHIEINRVSFKYDEKGEKILDNVSFSAKPGEFVAIVGPSGSGKSTLLRILLGFEKPETGTLTYDHMDINKLDLKSLRNQLGVVLQNGQLLAGDIYTNIVGARPISLNDAWKAAEEVGLADDVKAMPMGMHTIISEGAGTLSGGQKQRILIAKALVHRPSIIFFDEATSALDNATQKTVSESIEKLNVTRIVIANRLSTIQNADKIIVLDKGKIVESGSYHELMEKDGVFKQIAQRQVM</sequence>
<dbReference type="InterPro" id="IPR017871">
    <property type="entry name" value="ABC_transporter-like_CS"/>
</dbReference>
<dbReference type="GO" id="GO:0005524">
    <property type="term" value="F:ATP binding"/>
    <property type="evidence" value="ECO:0007669"/>
    <property type="project" value="UniProtKB-KW"/>
</dbReference>
<comment type="subcellular location">
    <subcellularLocation>
        <location evidence="1">Cell membrane</location>
        <topology evidence="1">Multi-pass membrane protein</topology>
    </subcellularLocation>
</comment>
<dbReference type="InterPro" id="IPR003593">
    <property type="entry name" value="AAA+_ATPase"/>
</dbReference>
<protein>
    <submittedName>
        <fullName evidence="12">NHLP bacteriocin export ABC transporter permease/ATPase subunit</fullName>
    </submittedName>
</protein>
<dbReference type="FunFam" id="3.40.50.300:FF:000299">
    <property type="entry name" value="ABC transporter ATP-binding protein/permease"/>
    <property type="match status" value="1"/>
</dbReference>
<dbReference type="SUPFAM" id="SSF90123">
    <property type="entry name" value="ABC transporter transmembrane region"/>
    <property type="match status" value="1"/>
</dbReference>
<keyword evidence="6" id="KW-0067">ATP-binding</keyword>
<feature type="domain" description="ABC transporter" evidence="10">
    <location>
        <begin position="655"/>
        <end position="887"/>
    </location>
</feature>
<evidence type="ECO:0000259" key="11">
    <source>
        <dbReference type="PROSITE" id="PS50929"/>
    </source>
</evidence>
<organism evidence="12 13">
    <name type="scientific">Muiribacterium halophilum</name>
    <dbReference type="NCBI Taxonomy" id="2053465"/>
    <lineage>
        <taxon>Bacteria</taxon>
        <taxon>Candidatus Muiribacteriota</taxon>
        <taxon>Candidatus Muiribacteriia</taxon>
        <taxon>Candidatus Muiribacteriales</taxon>
        <taxon>Candidatus Muiribacteriaceae</taxon>
        <taxon>Candidatus Muiribacterium</taxon>
    </lineage>
</organism>
<feature type="transmembrane region" description="Helical" evidence="9">
    <location>
        <begin position="445"/>
        <end position="468"/>
    </location>
</feature>
<dbReference type="InterPro" id="IPR011527">
    <property type="entry name" value="ABC1_TM_dom"/>
</dbReference>
<evidence type="ECO:0000256" key="5">
    <source>
        <dbReference type="ARBA" id="ARBA00022741"/>
    </source>
</evidence>
<dbReference type="InterPro" id="IPR003439">
    <property type="entry name" value="ABC_transporter-like_ATP-bd"/>
</dbReference>
<dbReference type="Gene3D" id="1.20.1560.10">
    <property type="entry name" value="ABC transporter type 1, transmembrane domain"/>
    <property type="match status" value="1"/>
</dbReference>
<evidence type="ECO:0000256" key="3">
    <source>
        <dbReference type="ARBA" id="ARBA00022475"/>
    </source>
</evidence>
<evidence type="ECO:0000259" key="10">
    <source>
        <dbReference type="PROSITE" id="PS50893"/>
    </source>
</evidence>
<comment type="caution">
    <text evidence="12">The sequence shown here is derived from an EMBL/GenBank/DDBJ whole genome shotgun (WGS) entry which is preliminary data.</text>
</comment>
<feature type="transmembrane region" description="Helical" evidence="9">
    <location>
        <begin position="338"/>
        <end position="360"/>
    </location>
</feature>
<dbReference type="SUPFAM" id="SSF52540">
    <property type="entry name" value="P-loop containing nucleoside triphosphate hydrolases"/>
    <property type="match status" value="1"/>
</dbReference>
<evidence type="ECO:0000256" key="4">
    <source>
        <dbReference type="ARBA" id="ARBA00022692"/>
    </source>
</evidence>
<dbReference type="PROSITE" id="PS50893">
    <property type="entry name" value="ABC_TRANSPORTER_2"/>
    <property type="match status" value="1"/>
</dbReference>
<feature type="transmembrane region" description="Helical" evidence="9">
    <location>
        <begin position="554"/>
        <end position="578"/>
    </location>
</feature>
<dbReference type="InterPro" id="IPR022515">
    <property type="entry name" value="NHPM_micro_ABC2"/>
</dbReference>
<dbReference type="GO" id="GO:0034040">
    <property type="term" value="F:ATPase-coupled lipid transmembrane transporter activity"/>
    <property type="evidence" value="ECO:0007669"/>
    <property type="project" value="TreeGrafter"/>
</dbReference>
<evidence type="ECO:0000256" key="6">
    <source>
        <dbReference type="ARBA" id="ARBA00022840"/>
    </source>
</evidence>
<dbReference type="Proteomes" id="UP000234857">
    <property type="component" value="Unassembled WGS sequence"/>
</dbReference>
<dbReference type="PANTHER" id="PTHR24221">
    <property type="entry name" value="ATP-BINDING CASSETTE SUB-FAMILY B"/>
    <property type="match status" value="1"/>
</dbReference>
<keyword evidence="8 9" id="KW-0472">Membrane</keyword>
<dbReference type="PANTHER" id="PTHR24221:SF654">
    <property type="entry name" value="ATP-BINDING CASSETTE SUB-FAMILY B MEMBER 6"/>
    <property type="match status" value="1"/>
</dbReference>
<dbReference type="GO" id="GO:0140359">
    <property type="term" value="F:ABC-type transporter activity"/>
    <property type="evidence" value="ECO:0007669"/>
    <property type="project" value="InterPro"/>
</dbReference>
<keyword evidence="7 9" id="KW-1133">Transmembrane helix</keyword>
<dbReference type="Pfam" id="PF00664">
    <property type="entry name" value="ABC_membrane"/>
    <property type="match status" value="1"/>
</dbReference>
<proteinExistence type="predicted"/>
<evidence type="ECO:0000256" key="9">
    <source>
        <dbReference type="SAM" id="Phobius"/>
    </source>
</evidence>
<dbReference type="AlphaFoldDB" id="A0A2N5ZIS9"/>
<dbReference type="SMART" id="SM00382">
    <property type="entry name" value="AAA"/>
    <property type="match status" value="1"/>
</dbReference>
<dbReference type="GO" id="GO:0016887">
    <property type="term" value="F:ATP hydrolysis activity"/>
    <property type="evidence" value="ECO:0007669"/>
    <property type="project" value="InterPro"/>
</dbReference>
<evidence type="ECO:0000313" key="12">
    <source>
        <dbReference type="EMBL" id="PLX18597.1"/>
    </source>
</evidence>
<keyword evidence="3" id="KW-1003">Cell membrane</keyword>
<dbReference type="Pfam" id="PF00005">
    <property type="entry name" value="ABC_tran"/>
    <property type="match status" value="1"/>
</dbReference>
<gene>
    <name evidence="12" type="ORF">C0601_04340</name>
</gene>